<dbReference type="EMBL" id="SSWX01000006">
    <property type="protein sequence ID" value="THJ34616.1"/>
    <property type="molecule type" value="Genomic_DNA"/>
</dbReference>
<dbReference type="PANTHER" id="PTHR33279:SF6">
    <property type="entry name" value="SULFUR CARRIER PROTEIN YEDF-RELATED"/>
    <property type="match status" value="1"/>
</dbReference>
<sequence>MEIALEVNAQGLRCPQPILRAKRALATLESGQLLLVTATDSGSLQDFSAFAKQTGNALVEQRTDEAGIHHFIIRRR</sequence>
<feature type="domain" description="UPF0033" evidence="2">
    <location>
        <begin position="7"/>
        <end position="31"/>
    </location>
</feature>
<dbReference type="AlphaFoldDB" id="A0A4S5BXC6"/>
<dbReference type="GO" id="GO:0016740">
    <property type="term" value="F:transferase activity"/>
    <property type="evidence" value="ECO:0007669"/>
    <property type="project" value="UniProtKB-KW"/>
</dbReference>
<evidence type="ECO:0000313" key="3">
    <source>
        <dbReference type="EMBL" id="THJ34616.1"/>
    </source>
</evidence>
<organism evidence="3 4">
    <name type="scientific">Lampropedia aestuarii</name>
    <dbReference type="NCBI Taxonomy" id="2562762"/>
    <lineage>
        <taxon>Bacteria</taxon>
        <taxon>Pseudomonadati</taxon>
        <taxon>Pseudomonadota</taxon>
        <taxon>Betaproteobacteria</taxon>
        <taxon>Burkholderiales</taxon>
        <taxon>Comamonadaceae</taxon>
        <taxon>Lampropedia</taxon>
    </lineage>
</organism>
<protein>
    <submittedName>
        <fullName evidence="3">Sulfurtransferase TusA family protein</fullName>
    </submittedName>
</protein>
<dbReference type="OrthoDB" id="9797551at2"/>
<keyword evidence="3" id="KW-0808">Transferase</keyword>
<dbReference type="Pfam" id="PF01206">
    <property type="entry name" value="TusA"/>
    <property type="match status" value="1"/>
</dbReference>
<accession>A0A4S5BXC6</accession>
<evidence type="ECO:0000256" key="1">
    <source>
        <dbReference type="ARBA" id="ARBA00008984"/>
    </source>
</evidence>
<keyword evidence="4" id="KW-1185">Reference proteome</keyword>
<dbReference type="Proteomes" id="UP000306236">
    <property type="component" value="Unassembled WGS sequence"/>
</dbReference>
<reference evidence="3 4" key="1">
    <citation type="submission" date="2019-04" db="EMBL/GenBank/DDBJ databases">
        <title>Lampropedia sp YIM MLB12 draf genome.</title>
        <authorList>
            <person name="Wang Y.-X."/>
        </authorList>
    </citation>
    <scope>NUCLEOTIDE SEQUENCE [LARGE SCALE GENOMIC DNA]</scope>
    <source>
        <strain evidence="3 4">YIM MLB12</strain>
    </source>
</reference>
<dbReference type="RefSeq" id="WP_136405826.1">
    <property type="nucleotide sequence ID" value="NZ_SSWX01000006.1"/>
</dbReference>
<gene>
    <name evidence="3" type="ORF">E8K88_06455</name>
</gene>
<comment type="caution">
    <text evidence="3">The sequence shown here is derived from an EMBL/GenBank/DDBJ whole genome shotgun (WGS) entry which is preliminary data.</text>
</comment>
<dbReference type="SUPFAM" id="SSF64307">
    <property type="entry name" value="SirA-like"/>
    <property type="match status" value="1"/>
</dbReference>
<dbReference type="PANTHER" id="PTHR33279">
    <property type="entry name" value="SULFUR CARRIER PROTEIN YEDF-RELATED"/>
    <property type="match status" value="1"/>
</dbReference>
<dbReference type="InterPro" id="IPR036868">
    <property type="entry name" value="TusA-like_sf"/>
</dbReference>
<dbReference type="Gene3D" id="3.30.110.40">
    <property type="entry name" value="TusA-like domain"/>
    <property type="match status" value="1"/>
</dbReference>
<evidence type="ECO:0000259" key="2">
    <source>
        <dbReference type="PROSITE" id="PS01148"/>
    </source>
</evidence>
<evidence type="ECO:0000313" key="4">
    <source>
        <dbReference type="Proteomes" id="UP000306236"/>
    </source>
</evidence>
<dbReference type="CDD" id="cd00291">
    <property type="entry name" value="SirA_YedF_YeeD"/>
    <property type="match status" value="1"/>
</dbReference>
<name>A0A4S5BXC6_9BURK</name>
<proteinExistence type="inferred from homology"/>
<comment type="similarity">
    <text evidence="1">Belongs to the sulfur carrier protein TusA family.</text>
</comment>
<dbReference type="InterPro" id="IPR001455">
    <property type="entry name" value="TusA-like"/>
</dbReference>
<dbReference type="PROSITE" id="PS01148">
    <property type="entry name" value="UPF0033"/>
    <property type="match status" value="1"/>
</dbReference>